<accession>A0A059FFL2</accession>
<dbReference type="PATRIC" id="fig|1280951.3.peg.2890"/>
<sequence length="129" mass="14407">MLMFLTCQPNPHDAGRMTRALIFENTPGTRFAIDAETLHRNPELLKPFGRWLHIRLRVLDALAYLVCLAGVIAALVVGWWMAGAGLIICVMMLSVNRKTAGRIAKSAAQRSSESFRKLHEMGCLWLVMA</sequence>
<dbReference type="Proteomes" id="UP000025061">
    <property type="component" value="Unassembled WGS sequence"/>
</dbReference>
<keyword evidence="1" id="KW-0812">Transmembrane</keyword>
<keyword evidence="3" id="KW-1185">Reference proteome</keyword>
<reference evidence="2 3" key="1">
    <citation type="submission" date="2013-04" db="EMBL/GenBank/DDBJ databases">
        <title>Hyphomonas hirschiana VP5 Genome Sequencing.</title>
        <authorList>
            <person name="Lai Q."/>
            <person name="Shao Z."/>
        </authorList>
    </citation>
    <scope>NUCLEOTIDE SEQUENCE [LARGE SCALE GENOMIC DNA]</scope>
    <source>
        <strain evidence="2 3">VP5</strain>
    </source>
</reference>
<name>A0A059FFL2_9PROT</name>
<evidence type="ECO:0000256" key="1">
    <source>
        <dbReference type="SAM" id="Phobius"/>
    </source>
</evidence>
<keyword evidence="1" id="KW-0472">Membrane</keyword>
<keyword evidence="1" id="KW-1133">Transmembrane helix</keyword>
<evidence type="ECO:0000313" key="2">
    <source>
        <dbReference type="EMBL" id="KCZ89336.1"/>
    </source>
</evidence>
<proteinExistence type="predicted"/>
<gene>
    <name evidence="2" type="ORF">HHI_14337</name>
</gene>
<dbReference type="EMBL" id="ARYI01000014">
    <property type="protein sequence ID" value="KCZ89336.1"/>
    <property type="molecule type" value="Genomic_DNA"/>
</dbReference>
<dbReference type="AlphaFoldDB" id="A0A059FFL2"/>
<protein>
    <submittedName>
        <fullName evidence="2">Uncharacterized protein</fullName>
    </submittedName>
</protein>
<comment type="caution">
    <text evidence="2">The sequence shown here is derived from an EMBL/GenBank/DDBJ whole genome shotgun (WGS) entry which is preliminary data.</text>
</comment>
<feature type="transmembrane region" description="Helical" evidence="1">
    <location>
        <begin position="62"/>
        <end position="95"/>
    </location>
</feature>
<organism evidence="2 3">
    <name type="scientific">Hyphomonas hirschiana VP5</name>
    <dbReference type="NCBI Taxonomy" id="1280951"/>
    <lineage>
        <taxon>Bacteria</taxon>
        <taxon>Pseudomonadati</taxon>
        <taxon>Pseudomonadota</taxon>
        <taxon>Alphaproteobacteria</taxon>
        <taxon>Hyphomonadales</taxon>
        <taxon>Hyphomonadaceae</taxon>
        <taxon>Hyphomonas</taxon>
    </lineage>
</organism>
<evidence type="ECO:0000313" key="3">
    <source>
        <dbReference type="Proteomes" id="UP000025061"/>
    </source>
</evidence>